<dbReference type="AlphaFoldDB" id="A0A1H3AKQ7"/>
<dbReference type="OrthoDB" id="8224439at2"/>
<proteinExistence type="predicted"/>
<evidence type="ECO:0000256" key="1">
    <source>
        <dbReference type="SAM" id="SignalP"/>
    </source>
</evidence>
<accession>A0A1H3AKQ7</accession>
<evidence type="ECO:0008006" key="4">
    <source>
        <dbReference type="Google" id="ProtNLM"/>
    </source>
</evidence>
<gene>
    <name evidence="2" type="ORF">SAMN05444336_104219</name>
</gene>
<dbReference type="Proteomes" id="UP000199118">
    <property type="component" value="Unassembled WGS sequence"/>
</dbReference>
<dbReference type="RefSeq" id="WP_092682505.1">
    <property type="nucleotide sequence ID" value="NZ_FNMZ01000004.1"/>
</dbReference>
<name>A0A1H3AKQ7_9RHOB</name>
<evidence type="ECO:0000313" key="2">
    <source>
        <dbReference type="EMBL" id="SDX29968.1"/>
    </source>
</evidence>
<keyword evidence="3" id="KW-1185">Reference proteome</keyword>
<organism evidence="2 3">
    <name type="scientific">Albimonas donghaensis</name>
    <dbReference type="NCBI Taxonomy" id="356660"/>
    <lineage>
        <taxon>Bacteria</taxon>
        <taxon>Pseudomonadati</taxon>
        <taxon>Pseudomonadota</taxon>
        <taxon>Alphaproteobacteria</taxon>
        <taxon>Rhodobacterales</taxon>
        <taxon>Paracoccaceae</taxon>
        <taxon>Albimonas</taxon>
    </lineage>
</organism>
<feature type="chain" id="PRO_5011610061" description="Lipoprotein" evidence="1">
    <location>
        <begin position="30"/>
        <end position="215"/>
    </location>
</feature>
<reference evidence="2 3" key="1">
    <citation type="submission" date="2016-10" db="EMBL/GenBank/DDBJ databases">
        <authorList>
            <person name="de Groot N.N."/>
        </authorList>
    </citation>
    <scope>NUCLEOTIDE SEQUENCE [LARGE SCALE GENOMIC DNA]</scope>
    <source>
        <strain evidence="2 3">DSM 17890</strain>
    </source>
</reference>
<keyword evidence="1" id="KW-0732">Signal</keyword>
<evidence type="ECO:0000313" key="3">
    <source>
        <dbReference type="Proteomes" id="UP000199118"/>
    </source>
</evidence>
<protein>
    <recommendedName>
        <fullName evidence="4">Lipoprotein</fullName>
    </recommendedName>
</protein>
<sequence>MTRNDRITAQAGRVASGLAGTMIAALALAGCTPQSPGMGAAIEKPAAGAPDASAGPSLTSDGYGPLGVGMSLDNIAHAFSPEGGGELIGRAGGDACLEGVPTGAPEGLRVMVENGKLTRVTLGEGATARTSLGVGVGDPASAVEAAYGHRVVTDAARFDPAPAQVKTVWTRNGPTGRRPTADETARGLRFEIGADGIIHTIHGGGRSIQYEEGCS</sequence>
<dbReference type="EMBL" id="FNMZ01000004">
    <property type="protein sequence ID" value="SDX29968.1"/>
    <property type="molecule type" value="Genomic_DNA"/>
</dbReference>
<dbReference type="STRING" id="356660.SAMN05444336_104219"/>
<dbReference type="PROSITE" id="PS51257">
    <property type="entry name" value="PROKAR_LIPOPROTEIN"/>
    <property type="match status" value="1"/>
</dbReference>
<feature type="signal peptide" evidence="1">
    <location>
        <begin position="1"/>
        <end position="29"/>
    </location>
</feature>